<protein>
    <submittedName>
        <fullName evidence="13">Mitochondrial import receptor subunit Tom22</fullName>
    </submittedName>
</protein>
<evidence type="ECO:0000256" key="10">
    <source>
        <dbReference type="ARBA" id="ARBA00023136"/>
    </source>
</evidence>
<keyword evidence="9" id="KW-0496">Mitochondrion</keyword>
<keyword evidence="4" id="KW-0812">Transmembrane</keyword>
<proteinExistence type="inferred from homology"/>
<dbReference type="AlphaFoldDB" id="A0AAF0JA92"/>
<evidence type="ECO:0000256" key="7">
    <source>
        <dbReference type="ARBA" id="ARBA00022989"/>
    </source>
</evidence>
<feature type="compositionally biased region" description="Acidic residues" evidence="12">
    <location>
        <begin position="21"/>
        <end position="40"/>
    </location>
</feature>
<keyword evidence="3" id="KW-0813">Transport</keyword>
<dbReference type="EMBL" id="CP119877">
    <property type="protein sequence ID" value="WFD34066.1"/>
    <property type="molecule type" value="Genomic_DNA"/>
</dbReference>
<evidence type="ECO:0000256" key="12">
    <source>
        <dbReference type="SAM" id="MobiDB-lite"/>
    </source>
</evidence>
<dbReference type="PANTHER" id="PTHR12504:SF0">
    <property type="entry name" value="MITOCHONDRIAL IMPORT RECEPTOR SUBUNIT TOM22 HOMOLOG"/>
    <property type="match status" value="1"/>
</dbReference>
<dbReference type="GO" id="GO:0005741">
    <property type="term" value="C:mitochondrial outer membrane"/>
    <property type="evidence" value="ECO:0007669"/>
    <property type="project" value="UniProtKB-SubCell"/>
</dbReference>
<evidence type="ECO:0000256" key="11">
    <source>
        <dbReference type="ARBA" id="ARBA00023170"/>
    </source>
</evidence>
<evidence type="ECO:0000256" key="6">
    <source>
        <dbReference type="ARBA" id="ARBA00022927"/>
    </source>
</evidence>
<evidence type="ECO:0000313" key="13">
    <source>
        <dbReference type="EMBL" id="WFD34066.1"/>
    </source>
</evidence>
<organism evidence="13 14">
    <name type="scientific">Malassezia cuniculi</name>
    <dbReference type="NCBI Taxonomy" id="948313"/>
    <lineage>
        <taxon>Eukaryota</taxon>
        <taxon>Fungi</taxon>
        <taxon>Dikarya</taxon>
        <taxon>Basidiomycota</taxon>
        <taxon>Ustilaginomycotina</taxon>
        <taxon>Malasseziomycetes</taxon>
        <taxon>Malasseziales</taxon>
        <taxon>Malasseziaceae</taxon>
        <taxon>Malassezia</taxon>
    </lineage>
</organism>
<evidence type="ECO:0000256" key="2">
    <source>
        <dbReference type="ARBA" id="ARBA00009874"/>
    </source>
</evidence>
<dbReference type="Pfam" id="PF04281">
    <property type="entry name" value="Tom22"/>
    <property type="match status" value="1"/>
</dbReference>
<keyword evidence="5" id="KW-1000">Mitochondrion outer membrane</keyword>
<dbReference type="Proteomes" id="UP001219933">
    <property type="component" value="Chromosome 1"/>
</dbReference>
<keyword evidence="7" id="KW-1133">Transmembrane helix</keyword>
<evidence type="ECO:0000256" key="3">
    <source>
        <dbReference type="ARBA" id="ARBA00022448"/>
    </source>
</evidence>
<reference evidence="13" key="1">
    <citation type="submission" date="2023-03" db="EMBL/GenBank/DDBJ databases">
        <title>Mating type loci evolution in Malassezia.</title>
        <authorList>
            <person name="Coelho M.A."/>
        </authorList>
    </citation>
    <scope>NUCLEOTIDE SEQUENCE</scope>
    <source>
        <strain evidence="13">CBS 11721</strain>
    </source>
</reference>
<comment type="similarity">
    <text evidence="2">Belongs to the Tom22 family.</text>
</comment>
<evidence type="ECO:0000256" key="9">
    <source>
        <dbReference type="ARBA" id="ARBA00023128"/>
    </source>
</evidence>
<comment type="subcellular location">
    <subcellularLocation>
        <location evidence="1">Mitochondrion outer membrane</location>
        <topology evidence="1">Single-pass membrane protein</topology>
    </subcellularLocation>
</comment>
<keyword evidence="8" id="KW-0811">Translocation</keyword>
<dbReference type="PANTHER" id="PTHR12504">
    <property type="entry name" value="MITOCHONDRIAL IMPORT RECEPTOR SUBUNIT TOM22"/>
    <property type="match status" value="1"/>
</dbReference>
<gene>
    <name evidence="13" type="primary">tom22</name>
    <name evidence="13" type="ORF">MCUN1_000894</name>
</gene>
<evidence type="ECO:0000313" key="14">
    <source>
        <dbReference type="Proteomes" id="UP001219933"/>
    </source>
</evidence>
<keyword evidence="11 13" id="KW-0675">Receptor</keyword>
<evidence type="ECO:0000256" key="5">
    <source>
        <dbReference type="ARBA" id="ARBA00022787"/>
    </source>
</evidence>
<evidence type="ECO:0000256" key="8">
    <source>
        <dbReference type="ARBA" id="ARBA00023010"/>
    </source>
</evidence>
<dbReference type="CDD" id="cd22884">
    <property type="entry name" value="TOM22"/>
    <property type="match status" value="1"/>
</dbReference>
<feature type="compositionally biased region" description="Basic and acidic residues" evidence="12">
    <location>
        <begin position="1"/>
        <end position="16"/>
    </location>
</feature>
<keyword evidence="10" id="KW-0472">Membrane</keyword>
<evidence type="ECO:0000256" key="4">
    <source>
        <dbReference type="ARBA" id="ARBA00022692"/>
    </source>
</evidence>
<feature type="region of interest" description="Disordered" evidence="12">
    <location>
        <begin position="133"/>
        <end position="160"/>
    </location>
</feature>
<feature type="region of interest" description="Disordered" evidence="12">
    <location>
        <begin position="1"/>
        <end position="40"/>
    </location>
</feature>
<accession>A0AAF0JA92</accession>
<name>A0AAF0JA92_9BASI</name>
<sequence>MVKIEEVQDESKKVRQQDLNAEFDDGDEWEVTDDESDEEDFEDEVTEKGLVVPNETLWERISALRDILAPETRAAISKTFRVAWAYTFMGGWLTGKLIWIGVTSALLVGLPFALSVEDESRLITQEKEIASQQGGAPLMAPGAEGAIPADSPQGLRPPGF</sequence>
<keyword evidence="14" id="KW-1185">Reference proteome</keyword>
<evidence type="ECO:0000256" key="1">
    <source>
        <dbReference type="ARBA" id="ARBA00004572"/>
    </source>
</evidence>
<dbReference type="InterPro" id="IPR005683">
    <property type="entry name" value="Tom22"/>
</dbReference>
<keyword evidence="6" id="KW-0653">Protein transport</keyword>
<dbReference type="GO" id="GO:0006886">
    <property type="term" value="P:intracellular protein transport"/>
    <property type="evidence" value="ECO:0007669"/>
    <property type="project" value="InterPro"/>
</dbReference>